<keyword evidence="1" id="KW-0472">Membrane</keyword>
<comment type="caution">
    <text evidence="3">The sequence shown here is derived from an EMBL/GenBank/DDBJ whole genome shotgun (WGS) entry which is preliminary data.</text>
</comment>
<dbReference type="RefSeq" id="WP_086596742.1">
    <property type="nucleotide sequence ID" value="NZ_MTSE01000023.1"/>
</dbReference>
<evidence type="ECO:0000313" key="3">
    <source>
        <dbReference type="EMBL" id="OUJ70385.1"/>
    </source>
</evidence>
<feature type="signal peptide" evidence="2">
    <location>
        <begin position="1"/>
        <end position="18"/>
    </location>
</feature>
<feature type="transmembrane region" description="Helical" evidence="1">
    <location>
        <begin position="34"/>
        <end position="53"/>
    </location>
</feature>
<keyword evidence="1" id="KW-1133">Transmembrane helix</keyword>
<organism evidence="3 4">
    <name type="scientific">Hymenobacter crusticola</name>
    <dbReference type="NCBI Taxonomy" id="1770526"/>
    <lineage>
        <taxon>Bacteria</taxon>
        <taxon>Pseudomonadati</taxon>
        <taxon>Bacteroidota</taxon>
        <taxon>Cytophagia</taxon>
        <taxon>Cytophagales</taxon>
        <taxon>Hymenobacteraceae</taxon>
        <taxon>Hymenobacter</taxon>
    </lineage>
</organism>
<evidence type="ECO:0000256" key="2">
    <source>
        <dbReference type="SAM" id="SignalP"/>
    </source>
</evidence>
<evidence type="ECO:0000256" key="1">
    <source>
        <dbReference type="SAM" id="Phobius"/>
    </source>
</evidence>
<evidence type="ECO:0000313" key="4">
    <source>
        <dbReference type="Proteomes" id="UP000194873"/>
    </source>
</evidence>
<feature type="chain" id="PRO_5012105518" description="Gram-positive cocci surface proteins LPxTG domain-containing protein" evidence="2">
    <location>
        <begin position="19"/>
        <end position="61"/>
    </location>
</feature>
<accession>A0A243W6Z1</accession>
<dbReference type="AlphaFoldDB" id="A0A243W6Z1"/>
<sequence>MKALVLSSLFPAAAPALAQKVSTPPTHSSSSTLLLAGAVMAGLCFFFAVRAAIKKQKRPQE</sequence>
<dbReference type="Proteomes" id="UP000194873">
    <property type="component" value="Unassembled WGS sequence"/>
</dbReference>
<keyword evidence="4" id="KW-1185">Reference proteome</keyword>
<dbReference type="EMBL" id="MTSE01000023">
    <property type="protein sequence ID" value="OUJ70385.1"/>
    <property type="molecule type" value="Genomic_DNA"/>
</dbReference>
<keyword evidence="1" id="KW-0812">Transmembrane</keyword>
<reference evidence="3 4" key="1">
    <citation type="submission" date="2017-01" db="EMBL/GenBank/DDBJ databases">
        <title>A new Hymenobacter.</title>
        <authorList>
            <person name="Liang Y."/>
            <person name="Feng F."/>
        </authorList>
    </citation>
    <scope>NUCLEOTIDE SEQUENCE [LARGE SCALE GENOMIC DNA]</scope>
    <source>
        <strain evidence="3">MIMBbqt21</strain>
    </source>
</reference>
<keyword evidence="2" id="KW-0732">Signal</keyword>
<evidence type="ECO:0008006" key="5">
    <source>
        <dbReference type="Google" id="ProtNLM"/>
    </source>
</evidence>
<gene>
    <name evidence="3" type="ORF">BXP70_24430</name>
</gene>
<protein>
    <recommendedName>
        <fullName evidence="5">Gram-positive cocci surface proteins LPxTG domain-containing protein</fullName>
    </recommendedName>
</protein>
<proteinExistence type="predicted"/>
<name>A0A243W6Z1_9BACT</name>